<feature type="coiled-coil region" evidence="8">
    <location>
        <begin position="204"/>
        <end position="238"/>
    </location>
</feature>
<dbReference type="InterPro" id="IPR051906">
    <property type="entry name" value="TolC-like"/>
</dbReference>
<gene>
    <name evidence="9" type="ORF">ABS361_00195</name>
</gene>
<keyword evidence="7" id="KW-0998">Cell outer membrane</keyword>
<evidence type="ECO:0000256" key="5">
    <source>
        <dbReference type="ARBA" id="ARBA00022692"/>
    </source>
</evidence>
<dbReference type="GO" id="GO:0015288">
    <property type="term" value="F:porin activity"/>
    <property type="evidence" value="ECO:0007669"/>
    <property type="project" value="TreeGrafter"/>
</dbReference>
<evidence type="ECO:0000256" key="6">
    <source>
        <dbReference type="ARBA" id="ARBA00023136"/>
    </source>
</evidence>
<name>A0AAU7XAJ7_9HYPH</name>
<dbReference type="RefSeq" id="WP_407049860.1">
    <property type="nucleotide sequence ID" value="NZ_CP158568.1"/>
</dbReference>
<dbReference type="AlphaFoldDB" id="A0AAU7XAJ7"/>
<evidence type="ECO:0000256" key="4">
    <source>
        <dbReference type="ARBA" id="ARBA00022452"/>
    </source>
</evidence>
<dbReference type="GO" id="GO:0009279">
    <property type="term" value="C:cell outer membrane"/>
    <property type="evidence" value="ECO:0007669"/>
    <property type="project" value="UniProtKB-SubCell"/>
</dbReference>
<protein>
    <submittedName>
        <fullName evidence="9">TolC family protein</fullName>
    </submittedName>
</protein>
<proteinExistence type="inferred from homology"/>
<dbReference type="EMBL" id="CP158568">
    <property type="protein sequence ID" value="XBY44769.1"/>
    <property type="molecule type" value="Genomic_DNA"/>
</dbReference>
<dbReference type="PANTHER" id="PTHR30026:SF22">
    <property type="entry name" value="OUTER MEMBRANE EFFLUX PROTEIN"/>
    <property type="match status" value="1"/>
</dbReference>
<reference evidence="9" key="1">
    <citation type="submission" date="2024-06" db="EMBL/GenBank/DDBJ databases">
        <title>Methylostella associata gen. nov., sp. nov., a novel Ancalomicrobiaceae-affiliated facultatively methylotrophic bacteria that feed on methanotrophs of the genus Methylococcus.</title>
        <authorList>
            <person name="Saltykova V."/>
            <person name="Danilova O.V."/>
            <person name="Oshkin I.Y."/>
            <person name="Belova S.E."/>
            <person name="Pimenov N.V."/>
            <person name="Dedysh S.N."/>
        </authorList>
    </citation>
    <scope>NUCLEOTIDE SEQUENCE</scope>
    <source>
        <strain evidence="9">S20</strain>
    </source>
</reference>
<keyword evidence="3" id="KW-0813">Transport</keyword>
<evidence type="ECO:0000256" key="8">
    <source>
        <dbReference type="SAM" id="Coils"/>
    </source>
</evidence>
<dbReference type="InterPro" id="IPR003423">
    <property type="entry name" value="OMP_efflux"/>
</dbReference>
<dbReference type="Pfam" id="PF02321">
    <property type="entry name" value="OEP"/>
    <property type="match status" value="2"/>
</dbReference>
<dbReference type="GO" id="GO:0015562">
    <property type="term" value="F:efflux transmembrane transporter activity"/>
    <property type="evidence" value="ECO:0007669"/>
    <property type="project" value="InterPro"/>
</dbReference>
<evidence type="ECO:0000313" key="9">
    <source>
        <dbReference type="EMBL" id="XBY44769.1"/>
    </source>
</evidence>
<evidence type="ECO:0000256" key="7">
    <source>
        <dbReference type="ARBA" id="ARBA00023237"/>
    </source>
</evidence>
<comment type="similarity">
    <text evidence="2">Belongs to the outer membrane factor (OMF) (TC 1.B.17) family.</text>
</comment>
<keyword evidence="8" id="KW-0175">Coiled coil</keyword>
<evidence type="ECO:0000256" key="2">
    <source>
        <dbReference type="ARBA" id="ARBA00007613"/>
    </source>
</evidence>
<sequence>MLANRVLAGIVLTGVGFVTGTVPVSADPRPIGRAAQAFQVAQTGTTEGVDRTLEKALQESAKLKAEEARRDGTKAGVDAAVAAFLPTVSFTTDWALRGAVGYSAPQPGNTPTPSTIGVTVSQPIFDGFRRYNDLKRARAAETAGTYALADARQQLLLDAAAAHLAVIRDTAIVALRSRSLAHYAEIAKSTRARFDGGDATKTDIDQSESRRELAVAELERARGELAASRAEYAKLAGNAPRGTLVRAGVPDRALPRSEEELVELARSSNPRIGAADSNAVAARFAAKAAVGEFLPAVDLQVARERIYGYSATVDRQDSFAVKLQVRVPIYSPSTMPKVREARALAMQRHYEAVDTRDGVVASARTAFSRHRAAQARAAALGRQTALARRALEGVSKELLGGQRSVLDLLNAQEEVTNAEIGRVSAEYERDYTAYVILATIGRLDDRITVAGN</sequence>
<comment type="subcellular location">
    <subcellularLocation>
        <location evidence="1">Cell outer membrane</location>
    </subcellularLocation>
</comment>
<keyword evidence="6" id="KW-0472">Membrane</keyword>
<keyword evidence="4" id="KW-1134">Transmembrane beta strand</keyword>
<evidence type="ECO:0000256" key="1">
    <source>
        <dbReference type="ARBA" id="ARBA00004442"/>
    </source>
</evidence>
<keyword evidence="5" id="KW-0812">Transmembrane</keyword>
<dbReference type="SUPFAM" id="SSF56954">
    <property type="entry name" value="Outer membrane efflux proteins (OEP)"/>
    <property type="match status" value="1"/>
</dbReference>
<dbReference type="GO" id="GO:1990281">
    <property type="term" value="C:efflux pump complex"/>
    <property type="evidence" value="ECO:0007669"/>
    <property type="project" value="TreeGrafter"/>
</dbReference>
<dbReference type="Gene3D" id="1.20.1600.10">
    <property type="entry name" value="Outer membrane efflux proteins (OEP)"/>
    <property type="match status" value="1"/>
</dbReference>
<dbReference type="PANTHER" id="PTHR30026">
    <property type="entry name" value="OUTER MEMBRANE PROTEIN TOLC"/>
    <property type="match status" value="1"/>
</dbReference>
<accession>A0AAU7XAJ7</accession>
<organism evidence="9">
    <name type="scientific">Methyloraptor flagellatus</name>
    <dbReference type="NCBI Taxonomy" id="3162530"/>
    <lineage>
        <taxon>Bacteria</taxon>
        <taxon>Pseudomonadati</taxon>
        <taxon>Pseudomonadota</taxon>
        <taxon>Alphaproteobacteria</taxon>
        <taxon>Hyphomicrobiales</taxon>
        <taxon>Ancalomicrobiaceae</taxon>
        <taxon>Methyloraptor</taxon>
    </lineage>
</organism>
<dbReference type="KEGG" id="mflg:ABS361_00195"/>
<evidence type="ECO:0000256" key="3">
    <source>
        <dbReference type="ARBA" id="ARBA00022448"/>
    </source>
</evidence>